<dbReference type="EMBL" id="JADCKQ010000005">
    <property type="protein sequence ID" value="MBI1493601.1"/>
    <property type="molecule type" value="Genomic_DNA"/>
</dbReference>
<gene>
    <name evidence="2" type="ORF">H1D41_08160</name>
</gene>
<dbReference type="InterPro" id="IPR000866">
    <property type="entry name" value="AhpC/TSA"/>
</dbReference>
<dbReference type="AlphaFoldDB" id="A0A8J7LPH7"/>
<dbReference type="RefSeq" id="WP_228848437.1">
    <property type="nucleotide sequence ID" value="NZ_JADCKQ010000005.1"/>
</dbReference>
<dbReference type="Proteomes" id="UP000640583">
    <property type="component" value="Unassembled WGS sequence"/>
</dbReference>
<dbReference type="Gene3D" id="3.40.30.10">
    <property type="entry name" value="Glutaredoxin"/>
    <property type="match status" value="1"/>
</dbReference>
<evidence type="ECO:0000313" key="2">
    <source>
        <dbReference type="EMBL" id="MBI1493601.1"/>
    </source>
</evidence>
<organism evidence="2 3">
    <name type="scientific">Halocynthiibacter styelae</name>
    <dbReference type="NCBI Taxonomy" id="2761955"/>
    <lineage>
        <taxon>Bacteria</taxon>
        <taxon>Pseudomonadati</taxon>
        <taxon>Pseudomonadota</taxon>
        <taxon>Alphaproteobacteria</taxon>
        <taxon>Rhodobacterales</taxon>
        <taxon>Paracoccaceae</taxon>
        <taxon>Halocynthiibacter</taxon>
    </lineage>
</organism>
<accession>A0A8J7LPH7</accession>
<comment type="caution">
    <text evidence="2">The sequence shown here is derived from an EMBL/GenBank/DDBJ whole genome shotgun (WGS) entry which is preliminary data.</text>
</comment>
<protein>
    <submittedName>
        <fullName evidence="2">AhpC/TSA family protein</fullName>
    </submittedName>
</protein>
<name>A0A8J7LPH7_9RHOB</name>
<dbReference type="PROSITE" id="PS51352">
    <property type="entry name" value="THIOREDOXIN_2"/>
    <property type="match status" value="1"/>
</dbReference>
<dbReference type="GO" id="GO:0016209">
    <property type="term" value="F:antioxidant activity"/>
    <property type="evidence" value="ECO:0007669"/>
    <property type="project" value="InterPro"/>
</dbReference>
<keyword evidence="3" id="KW-1185">Reference proteome</keyword>
<feature type="domain" description="Thioredoxin" evidence="1">
    <location>
        <begin position="3"/>
        <end position="161"/>
    </location>
</feature>
<evidence type="ECO:0000259" key="1">
    <source>
        <dbReference type="PROSITE" id="PS51352"/>
    </source>
</evidence>
<dbReference type="InterPro" id="IPR036249">
    <property type="entry name" value="Thioredoxin-like_sf"/>
</dbReference>
<dbReference type="GO" id="GO:0016491">
    <property type="term" value="F:oxidoreductase activity"/>
    <property type="evidence" value="ECO:0007669"/>
    <property type="project" value="InterPro"/>
</dbReference>
<dbReference type="SUPFAM" id="SSF52833">
    <property type="entry name" value="Thioredoxin-like"/>
    <property type="match status" value="1"/>
</dbReference>
<evidence type="ECO:0000313" key="3">
    <source>
        <dbReference type="Proteomes" id="UP000640583"/>
    </source>
</evidence>
<dbReference type="Pfam" id="PF00578">
    <property type="entry name" value="AhpC-TSA"/>
    <property type="match status" value="1"/>
</dbReference>
<dbReference type="CDD" id="cd02970">
    <property type="entry name" value="PRX_like2"/>
    <property type="match status" value="1"/>
</dbReference>
<proteinExistence type="predicted"/>
<sequence>MKPQTGKSFPAITLPTLSGKDVTLGKASGDNWALVLVYRGAHCPLCRLQLKAMQKHVAAFTEAGVEITVVSGDPEEKARNFHSDIKLDAEVAYGLSIAQMKELGLYISEPRSAAETDRPYAEPGLFVVNDEGILHLADISNAPFSRPDMGAIAGGVKYIRENNYPIRGDYQG</sequence>
<dbReference type="InterPro" id="IPR013766">
    <property type="entry name" value="Thioredoxin_domain"/>
</dbReference>
<reference evidence="2" key="1">
    <citation type="submission" date="2020-10" db="EMBL/GenBank/DDBJ databases">
        <title>Paenihalocynthiibacter styelae gen. nov., sp. nov., isolated from stalked sea squirt Styela clava.</title>
        <authorList>
            <person name="Kim Y.-O."/>
            <person name="Yoon J.-H."/>
        </authorList>
    </citation>
    <scope>NUCLEOTIDE SEQUENCE</scope>
    <source>
        <strain evidence="2">MYP1-1</strain>
    </source>
</reference>